<sequence>MARNPKLEHIKAKVRTRGNVREVGISYLSRLYPIVFHMHEVLRLHAGNDTSIQTSIRQYVIALAGHLETFFRDIFRFSLEQDASFFDRIVQEHRLRVPEESVLAQEGVTRYDFVSETMTLQSAGSIAAAFDLFFLPDGFQTTIETTRLAYAIPSRAALVHGFPLSAFPNWWQDLTQLFELRHELTHDANSTTYIERSHIARLESLAVILPQYMTLMVFTNGDTEAINKADAISPIFLIEDFLATDWKIIL</sequence>
<protein>
    <submittedName>
        <fullName evidence="1">Uncharacterized protein</fullName>
    </submittedName>
</protein>
<accession>A0A1Z4BY94</accession>
<evidence type="ECO:0000313" key="2">
    <source>
        <dbReference type="Proteomes" id="UP000197019"/>
    </source>
</evidence>
<dbReference type="Proteomes" id="UP000197019">
    <property type="component" value="Chromosome"/>
</dbReference>
<name>A0A1Z4BY94_9GAMM</name>
<dbReference type="EMBL" id="CP022129">
    <property type="protein sequence ID" value="ASF46231.1"/>
    <property type="molecule type" value="Genomic_DNA"/>
</dbReference>
<dbReference type="RefSeq" id="WP_088619105.1">
    <property type="nucleotide sequence ID" value="NZ_CP022129.1"/>
</dbReference>
<evidence type="ECO:0000313" key="1">
    <source>
        <dbReference type="EMBL" id="ASF46231.1"/>
    </source>
</evidence>
<organism evidence="1 2">
    <name type="scientific">Methylovulum psychrotolerans</name>
    <dbReference type="NCBI Taxonomy" id="1704499"/>
    <lineage>
        <taxon>Bacteria</taxon>
        <taxon>Pseudomonadati</taxon>
        <taxon>Pseudomonadota</taxon>
        <taxon>Gammaproteobacteria</taxon>
        <taxon>Methylococcales</taxon>
        <taxon>Methylococcaceae</taxon>
        <taxon>Methylovulum</taxon>
    </lineage>
</organism>
<dbReference type="KEGG" id="mpsy:CEK71_09120"/>
<proteinExistence type="predicted"/>
<gene>
    <name evidence="1" type="ORF">CEK71_09120</name>
</gene>
<reference evidence="1 2" key="1">
    <citation type="submission" date="2017-06" db="EMBL/GenBank/DDBJ databases">
        <title>Genome Sequencing of the methanotroph Methylovulum psychrotolerants str. HV10-M2 isolated from a high-altitude environment.</title>
        <authorList>
            <person name="Mateos-Rivera A."/>
        </authorList>
    </citation>
    <scope>NUCLEOTIDE SEQUENCE [LARGE SCALE GENOMIC DNA]</scope>
    <source>
        <strain evidence="1 2">HV10_M2</strain>
    </source>
</reference>
<keyword evidence="2" id="KW-1185">Reference proteome</keyword>
<dbReference type="AlphaFoldDB" id="A0A1Z4BY94"/>